<organism evidence="1 2">
    <name type="scientific">Hydnum rufescens UP504</name>
    <dbReference type="NCBI Taxonomy" id="1448309"/>
    <lineage>
        <taxon>Eukaryota</taxon>
        <taxon>Fungi</taxon>
        <taxon>Dikarya</taxon>
        <taxon>Basidiomycota</taxon>
        <taxon>Agaricomycotina</taxon>
        <taxon>Agaricomycetes</taxon>
        <taxon>Cantharellales</taxon>
        <taxon>Hydnaceae</taxon>
        <taxon>Hydnum</taxon>
    </lineage>
</organism>
<evidence type="ECO:0000313" key="1">
    <source>
        <dbReference type="EMBL" id="KAF9508856.1"/>
    </source>
</evidence>
<dbReference type="EMBL" id="MU129049">
    <property type="protein sequence ID" value="KAF9508856.1"/>
    <property type="molecule type" value="Genomic_DNA"/>
</dbReference>
<comment type="caution">
    <text evidence="1">The sequence shown here is derived from an EMBL/GenBank/DDBJ whole genome shotgun (WGS) entry which is preliminary data.</text>
</comment>
<accession>A0A9P6ANB2</accession>
<reference evidence="1" key="1">
    <citation type="journal article" date="2020" name="Nat. Commun.">
        <title>Large-scale genome sequencing of mycorrhizal fungi provides insights into the early evolution of symbiotic traits.</title>
        <authorList>
            <person name="Miyauchi S."/>
            <person name="Kiss E."/>
            <person name="Kuo A."/>
            <person name="Drula E."/>
            <person name="Kohler A."/>
            <person name="Sanchez-Garcia M."/>
            <person name="Morin E."/>
            <person name="Andreopoulos B."/>
            <person name="Barry K.W."/>
            <person name="Bonito G."/>
            <person name="Buee M."/>
            <person name="Carver A."/>
            <person name="Chen C."/>
            <person name="Cichocki N."/>
            <person name="Clum A."/>
            <person name="Culley D."/>
            <person name="Crous P.W."/>
            <person name="Fauchery L."/>
            <person name="Girlanda M."/>
            <person name="Hayes R.D."/>
            <person name="Keri Z."/>
            <person name="LaButti K."/>
            <person name="Lipzen A."/>
            <person name="Lombard V."/>
            <person name="Magnuson J."/>
            <person name="Maillard F."/>
            <person name="Murat C."/>
            <person name="Nolan M."/>
            <person name="Ohm R.A."/>
            <person name="Pangilinan J."/>
            <person name="Pereira M.F."/>
            <person name="Perotto S."/>
            <person name="Peter M."/>
            <person name="Pfister S."/>
            <person name="Riley R."/>
            <person name="Sitrit Y."/>
            <person name="Stielow J.B."/>
            <person name="Szollosi G."/>
            <person name="Zifcakova L."/>
            <person name="Stursova M."/>
            <person name="Spatafora J.W."/>
            <person name="Tedersoo L."/>
            <person name="Vaario L.M."/>
            <person name="Yamada A."/>
            <person name="Yan M."/>
            <person name="Wang P."/>
            <person name="Xu J."/>
            <person name="Bruns T."/>
            <person name="Baldrian P."/>
            <person name="Vilgalys R."/>
            <person name="Dunand C."/>
            <person name="Henrissat B."/>
            <person name="Grigoriev I.V."/>
            <person name="Hibbett D."/>
            <person name="Nagy L.G."/>
            <person name="Martin F.M."/>
        </authorList>
    </citation>
    <scope>NUCLEOTIDE SEQUENCE</scope>
    <source>
        <strain evidence="1">UP504</strain>
    </source>
</reference>
<name>A0A9P6ANB2_9AGAM</name>
<keyword evidence="2" id="KW-1185">Reference proteome</keyword>
<dbReference type="AlphaFoldDB" id="A0A9P6ANB2"/>
<dbReference type="Proteomes" id="UP000886523">
    <property type="component" value="Unassembled WGS sequence"/>
</dbReference>
<evidence type="ECO:0000313" key="2">
    <source>
        <dbReference type="Proteomes" id="UP000886523"/>
    </source>
</evidence>
<gene>
    <name evidence="1" type="ORF">BS47DRAFT_204279</name>
</gene>
<sequence>MGCSRQHAVVVQKSGNHPTPHPFDPLTHDGLASSGSYAVPYCCVGRRNYLESRSGNTRQSWTAILICITEQLKFEPATTAGLHYSGHPSMIHLYALRCLFRIRESVPEDQYGPSSGTVDRCGTLDLASHKYCKGASSLCGTQAQIPCAPLFESQRWPGQVFA</sequence>
<proteinExistence type="predicted"/>
<protein>
    <submittedName>
        <fullName evidence="1">Uncharacterized protein</fullName>
    </submittedName>
</protein>